<evidence type="ECO:0000313" key="3">
    <source>
        <dbReference type="EMBL" id="VDK86716.1"/>
    </source>
</evidence>
<dbReference type="EMBL" id="UYRX01000858">
    <property type="protein sequence ID" value="VDK86716.1"/>
    <property type="molecule type" value="Genomic_DNA"/>
</dbReference>
<feature type="region of interest" description="Disordered" evidence="2">
    <location>
        <begin position="319"/>
        <end position="342"/>
    </location>
</feature>
<evidence type="ECO:0000256" key="1">
    <source>
        <dbReference type="SAM" id="Coils"/>
    </source>
</evidence>
<feature type="coiled-coil region" evidence="1">
    <location>
        <begin position="249"/>
        <end position="276"/>
    </location>
</feature>
<evidence type="ECO:0000313" key="4">
    <source>
        <dbReference type="Proteomes" id="UP000277928"/>
    </source>
</evidence>
<protein>
    <submittedName>
        <fullName evidence="3">Uncharacterized protein</fullName>
    </submittedName>
</protein>
<dbReference type="OrthoDB" id="5817643at2759"/>
<dbReference type="OMA" id="ESCEFTR"/>
<keyword evidence="1" id="KW-0175">Coiled coil</keyword>
<name>A0A3P6TEV6_LITSI</name>
<evidence type="ECO:0000256" key="2">
    <source>
        <dbReference type="SAM" id="MobiDB-lite"/>
    </source>
</evidence>
<proteinExistence type="predicted"/>
<sequence length="805" mass="90959">MCQNDLITAPITDNMNEIDEASGTPTFNDDDWKAIFGSEDDEADDVNEASQNTEPDARKRKQNDEVNGSAKLECSVSSSEVSTIVSMRAAPSWPNSIASSIGGNSETPSSAVPIVLDEVHLEKRALGSPSTMMADLCMRWEQKLRADGNIIEANAFRVVRFSVMKLIEKALESLQSNDLIHVGSLLLEAVRESMDKGSSEWESLIVCTASIYALIDEVVMKGGDLNFTKQLEMINETEKPLDKEKHIIKLAKERKKRKLEAAYAKKQERANEKRKRLMADRRESHSIFNTAKSNKTKHYMDGGNAILLMTANKFRIRKEEKRRQVRKKSQADEERRCLPQSSVSDRSLQVVNSFDGNSFAGPINADALMEECEEPDPINAVALPSFPVRKGVNYRCFQRQHSHFSALPSEGAPTDLHSSHRVRNDFSAVRGTDCSRITIYNPNQSAAFLHPSRSLKVSNLSEKSEANVSSASSANPVEERFIAQPAQKYRNLNFVKIRKVGEKPDNSTKKTALLTEKNVLFAAEDQYSVVELPSSPIATTDLVDIIGFHDYRRKYPRESAINTELGPTVSRPIGSINAGSFCESCEFTRGDIRNWFIIGSRFDRLNENIFSVKKSGCPKTHLTRVKYPPIHFRVVCDALTNISMKIAGLKIFMAIGEDWIVKRSITPQDFTSFITKFAGVLYKLYAEQYNVEHRKKVELTEDLERMKNGYAYVEMPTIILFTIPAAKTKCKYYNNAVQKLAQNWDATWRSPLYHDATKQFIQLKLIDWRQMCIDKDANNNMDMIVILMKHLMEEWGVCIAPTNRP</sequence>
<feature type="region of interest" description="Disordered" evidence="2">
    <location>
        <begin position="38"/>
        <end position="72"/>
    </location>
</feature>
<gene>
    <name evidence="3" type="ORF">NLS_LOCUS7766</name>
</gene>
<organism evidence="3 4">
    <name type="scientific">Litomosoides sigmodontis</name>
    <name type="common">Filarial nematode worm</name>
    <dbReference type="NCBI Taxonomy" id="42156"/>
    <lineage>
        <taxon>Eukaryota</taxon>
        <taxon>Metazoa</taxon>
        <taxon>Ecdysozoa</taxon>
        <taxon>Nematoda</taxon>
        <taxon>Chromadorea</taxon>
        <taxon>Rhabditida</taxon>
        <taxon>Spirurina</taxon>
        <taxon>Spiruromorpha</taxon>
        <taxon>Filarioidea</taxon>
        <taxon>Onchocercidae</taxon>
        <taxon>Litomosoides</taxon>
    </lineage>
</organism>
<dbReference type="Proteomes" id="UP000277928">
    <property type="component" value="Unassembled WGS sequence"/>
</dbReference>
<accession>A0A3P6TEV6</accession>
<dbReference type="AlphaFoldDB" id="A0A3P6TEV6"/>
<reference evidence="3 4" key="1">
    <citation type="submission" date="2018-08" db="EMBL/GenBank/DDBJ databases">
        <authorList>
            <person name="Laetsch R D."/>
            <person name="Stevens L."/>
            <person name="Kumar S."/>
            <person name="Blaxter L. M."/>
        </authorList>
    </citation>
    <scope>NUCLEOTIDE SEQUENCE [LARGE SCALE GENOMIC DNA]</scope>
</reference>
<feature type="compositionally biased region" description="Acidic residues" evidence="2">
    <location>
        <begin position="38"/>
        <end position="47"/>
    </location>
</feature>
<keyword evidence="4" id="KW-1185">Reference proteome</keyword>